<keyword evidence="9 12" id="KW-1133">Transmembrane helix</keyword>
<evidence type="ECO:0000256" key="9">
    <source>
        <dbReference type="ARBA" id="ARBA00022989"/>
    </source>
</evidence>
<keyword evidence="7 12" id="KW-0479">Metal-binding</keyword>
<evidence type="ECO:0000256" key="12">
    <source>
        <dbReference type="PIRNR" id="PIRNR006446"/>
    </source>
</evidence>
<gene>
    <name evidence="13" type="ORF">AMYX_39280</name>
</gene>
<keyword evidence="4 12" id="KW-1003">Cell membrane</keyword>
<dbReference type="PIRSF" id="PIRSF006446">
    <property type="entry name" value="Cyt_quinol_oxidase_1"/>
    <property type="match status" value="1"/>
</dbReference>
<evidence type="ECO:0000256" key="11">
    <source>
        <dbReference type="ARBA" id="ARBA00023136"/>
    </source>
</evidence>
<comment type="caution">
    <text evidence="13">The sequence shown here is derived from an EMBL/GenBank/DDBJ whole genome shotgun (WGS) entry which is preliminary data.</text>
</comment>
<protein>
    <submittedName>
        <fullName evidence="13">Cytochrome ubiquinol oxidase subunit I</fullName>
    </submittedName>
</protein>
<sequence>MTDLLAARWLFGTSLAFHIVFAAVGVAMPLFMVLAEWRWRRTGDEVHLELARQWAKGTAILFAVGAVSGTVISFELGLLWPRFMAFAGPVIGMPFSLEGFAFFAEAIFLGIYLYGWERVGPRLHLAAGALVALSGAVSAFFVTLANAWMNRPAGFSLLDGRAEDVRPFTAMFPPGWAHEVIHVLLSSYAATGFAVAAIHAFFLRRAPASAFHRAALGIALGVGGAAALLQPLSGDLSARQIAVTQPEKLAAAEAHFETSRGAPLQLGGLPDAEARTTRYGLRIPYGLSLLAFHDPHAEVKGLDAFPRDTWPDPLHVHLAFDAMVGLGTLLALVSLTGALLAWRARAVPTHRRYLLAVVACGPLGFLALEAGWLVTEWGRQPYTIREVMRTAEAVTPVGQLALPLFAFVLLYVFLGAMVGVLLWRQIAHAGGAAAAAPEVTP</sequence>
<evidence type="ECO:0000256" key="8">
    <source>
        <dbReference type="ARBA" id="ARBA00022982"/>
    </source>
</evidence>
<feature type="transmembrane region" description="Helical" evidence="12">
    <location>
        <begin position="353"/>
        <end position="374"/>
    </location>
</feature>
<evidence type="ECO:0000256" key="3">
    <source>
        <dbReference type="ARBA" id="ARBA00022448"/>
    </source>
</evidence>
<reference evidence="14" key="1">
    <citation type="journal article" date="2020" name="Appl. Environ. Microbiol.">
        <title>Diazotrophic Anaeromyxobacter Isolates from Soils.</title>
        <authorList>
            <person name="Masuda Y."/>
            <person name="Yamanaka H."/>
            <person name="Xu Z.X."/>
            <person name="Shiratori Y."/>
            <person name="Aono T."/>
            <person name="Amachi S."/>
            <person name="Senoo K."/>
            <person name="Itoh H."/>
        </authorList>
    </citation>
    <scope>NUCLEOTIDE SEQUENCE [LARGE SCALE GENOMIC DNA]</scope>
    <source>
        <strain evidence="14">R267</strain>
    </source>
</reference>
<dbReference type="Proteomes" id="UP000503640">
    <property type="component" value="Unassembled WGS sequence"/>
</dbReference>
<comment type="subcellular location">
    <subcellularLocation>
        <location evidence="1">Cell membrane</location>
        <topology evidence="1">Multi-pass membrane protein</topology>
    </subcellularLocation>
</comment>
<keyword evidence="3 12" id="KW-0813">Transport</keyword>
<evidence type="ECO:0000256" key="2">
    <source>
        <dbReference type="ARBA" id="ARBA00009819"/>
    </source>
</evidence>
<feature type="transmembrane region" description="Helical" evidence="12">
    <location>
        <begin position="125"/>
        <end position="149"/>
    </location>
</feature>
<dbReference type="EMBL" id="BJTG01000011">
    <property type="protein sequence ID" value="GEJ59187.1"/>
    <property type="molecule type" value="Genomic_DNA"/>
</dbReference>
<evidence type="ECO:0000313" key="13">
    <source>
        <dbReference type="EMBL" id="GEJ59187.1"/>
    </source>
</evidence>
<dbReference type="RefSeq" id="WP_176068444.1">
    <property type="nucleotide sequence ID" value="NZ_BJTG01000011.1"/>
</dbReference>
<dbReference type="GO" id="GO:0016682">
    <property type="term" value="F:oxidoreductase activity, acting on diphenols and related substances as donors, oxygen as acceptor"/>
    <property type="evidence" value="ECO:0007669"/>
    <property type="project" value="TreeGrafter"/>
</dbReference>
<feature type="transmembrane region" description="Helical" evidence="12">
    <location>
        <begin position="15"/>
        <end position="37"/>
    </location>
</feature>
<dbReference type="GO" id="GO:0046872">
    <property type="term" value="F:metal ion binding"/>
    <property type="evidence" value="ECO:0007669"/>
    <property type="project" value="UniProtKB-UniRule"/>
</dbReference>
<dbReference type="GO" id="GO:0070069">
    <property type="term" value="C:cytochrome complex"/>
    <property type="evidence" value="ECO:0007669"/>
    <property type="project" value="UniProtKB-UniRule"/>
</dbReference>
<feature type="transmembrane region" description="Helical" evidence="12">
    <location>
        <begin position="318"/>
        <end position="341"/>
    </location>
</feature>
<dbReference type="GO" id="GO:0009055">
    <property type="term" value="F:electron transfer activity"/>
    <property type="evidence" value="ECO:0007669"/>
    <property type="project" value="UniProtKB-UniRule"/>
</dbReference>
<dbReference type="GO" id="GO:0005886">
    <property type="term" value="C:plasma membrane"/>
    <property type="evidence" value="ECO:0007669"/>
    <property type="project" value="UniProtKB-SubCell"/>
</dbReference>
<name>A0A7I9VTB5_9BACT</name>
<feature type="transmembrane region" description="Helical" evidence="12">
    <location>
        <begin position="180"/>
        <end position="203"/>
    </location>
</feature>
<dbReference type="Pfam" id="PF01654">
    <property type="entry name" value="Cyt_bd_oxida_I"/>
    <property type="match status" value="1"/>
</dbReference>
<evidence type="ECO:0000256" key="10">
    <source>
        <dbReference type="ARBA" id="ARBA00023004"/>
    </source>
</evidence>
<dbReference type="PANTHER" id="PTHR30365">
    <property type="entry name" value="CYTOCHROME D UBIQUINOL OXIDASE"/>
    <property type="match status" value="1"/>
</dbReference>
<evidence type="ECO:0000256" key="1">
    <source>
        <dbReference type="ARBA" id="ARBA00004651"/>
    </source>
</evidence>
<accession>A0A7I9VTB5</accession>
<feature type="transmembrane region" description="Helical" evidence="12">
    <location>
        <begin position="86"/>
        <end position="113"/>
    </location>
</feature>
<proteinExistence type="inferred from homology"/>
<feature type="transmembrane region" description="Helical" evidence="12">
    <location>
        <begin position="400"/>
        <end position="423"/>
    </location>
</feature>
<keyword evidence="6 12" id="KW-0812">Transmembrane</keyword>
<dbReference type="GO" id="GO:0020037">
    <property type="term" value="F:heme binding"/>
    <property type="evidence" value="ECO:0007669"/>
    <property type="project" value="TreeGrafter"/>
</dbReference>
<organism evidence="13 14">
    <name type="scientific">Anaeromyxobacter diazotrophicus</name>
    <dbReference type="NCBI Taxonomy" id="2590199"/>
    <lineage>
        <taxon>Bacteria</taxon>
        <taxon>Pseudomonadati</taxon>
        <taxon>Myxococcota</taxon>
        <taxon>Myxococcia</taxon>
        <taxon>Myxococcales</taxon>
        <taxon>Cystobacterineae</taxon>
        <taxon>Anaeromyxobacteraceae</taxon>
        <taxon>Anaeromyxobacter</taxon>
    </lineage>
</organism>
<keyword evidence="8 12" id="KW-0249">Electron transport</keyword>
<dbReference type="InterPro" id="IPR002585">
    <property type="entry name" value="Cyt-d_ubiquinol_oxidase_su_1"/>
</dbReference>
<dbReference type="AlphaFoldDB" id="A0A7I9VTB5"/>
<evidence type="ECO:0000256" key="5">
    <source>
        <dbReference type="ARBA" id="ARBA00022617"/>
    </source>
</evidence>
<feature type="transmembrane region" description="Helical" evidence="12">
    <location>
        <begin position="58"/>
        <end position="80"/>
    </location>
</feature>
<keyword evidence="10 12" id="KW-0408">Iron</keyword>
<evidence type="ECO:0000256" key="7">
    <source>
        <dbReference type="ARBA" id="ARBA00022723"/>
    </source>
</evidence>
<evidence type="ECO:0000256" key="6">
    <source>
        <dbReference type="ARBA" id="ARBA00022692"/>
    </source>
</evidence>
<comment type="similarity">
    <text evidence="2 12">Belongs to the cytochrome ubiquinol oxidase subunit 1 family.</text>
</comment>
<feature type="transmembrane region" description="Helical" evidence="12">
    <location>
        <begin position="210"/>
        <end position="229"/>
    </location>
</feature>
<evidence type="ECO:0000256" key="4">
    <source>
        <dbReference type="ARBA" id="ARBA00022475"/>
    </source>
</evidence>
<keyword evidence="11 12" id="KW-0472">Membrane</keyword>
<dbReference type="PANTHER" id="PTHR30365:SF14">
    <property type="entry name" value="CYTOCHROME BD MENAQUINOL OXIDASE SUBUNIT I-RELATED"/>
    <property type="match status" value="1"/>
</dbReference>
<keyword evidence="5 12" id="KW-0349">Heme</keyword>
<dbReference type="GO" id="GO:0019646">
    <property type="term" value="P:aerobic electron transport chain"/>
    <property type="evidence" value="ECO:0007669"/>
    <property type="project" value="InterPro"/>
</dbReference>
<evidence type="ECO:0000313" key="14">
    <source>
        <dbReference type="Proteomes" id="UP000503640"/>
    </source>
</evidence>
<keyword evidence="14" id="KW-1185">Reference proteome</keyword>